<protein>
    <submittedName>
        <fullName evidence="1">Uncharacterized protein</fullName>
    </submittedName>
</protein>
<organism evidence="1">
    <name type="scientific">Rhizophora mucronata</name>
    <name type="common">Asiatic mangrove</name>
    <dbReference type="NCBI Taxonomy" id="61149"/>
    <lineage>
        <taxon>Eukaryota</taxon>
        <taxon>Viridiplantae</taxon>
        <taxon>Streptophyta</taxon>
        <taxon>Embryophyta</taxon>
        <taxon>Tracheophyta</taxon>
        <taxon>Spermatophyta</taxon>
        <taxon>Magnoliopsida</taxon>
        <taxon>eudicotyledons</taxon>
        <taxon>Gunneridae</taxon>
        <taxon>Pentapetalae</taxon>
        <taxon>rosids</taxon>
        <taxon>fabids</taxon>
        <taxon>Malpighiales</taxon>
        <taxon>Rhizophoraceae</taxon>
        <taxon>Rhizophora</taxon>
    </lineage>
</organism>
<dbReference type="AlphaFoldDB" id="A0A2P2PHE2"/>
<evidence type="ECO:0000313" key="1">
    <source>
        <dbReference type="EMBL" id="MBX54107.1"/>
    </source>
</evidence>
<accession>A0A2P2PHE2</accession>
<proteinExistence type="predicted"/>
<reference evidence="1" key="1">
    <citation type="submission" date="2018-02" db="EMBL/GenBank/DDBJ databases">
        <title>Rhizophora mucronata_Transcriptome.</title>
        <authorList>
            <person name="Meera S.P."/>
            <person name="Sreeshan A."/>
            <person name="Augustine A."/>
        </authorList>
    </citation>
    <scope>NUCLEOTIDE SEQUENCE</scope>
    <source>
        <tissue evidence="1">Leaf</tissue>
    </source>
</reference>
<name>A0A2P2PHE2_RHIMU</name>
<sequence length="43" mass="5209">MAKAWLIKKTKELYIERLKTSYWYIVSKVLSISLVKYRSIPNF</sequence>
<dbReference type="EMBL" id="GGEC01073623">
    <property type="protein sequence ID" value="MBX54107.1"/>
    <property type="molecule type" value="Transcribed_RNA"/>
</dbReference>